<name>S7VRW6_9FLAO</name>
<keyword evidence="8" id="KW-1185">Reference proteome</keyword>
<dbReference type="Proteomes" id="UP000014962">
    <property type="component" value="Unassembled WGS sequence"/>
</dbReference>
<feature type="domain" description="SLC26A/SulP transporter" evidence="6">
    <location>
        <begin position="15"/>
        <end position="155"/>
    </location>
</feature>
<sequence>MFGQKTIKNFTQNPKNDILAGITVSLAMIPEVVAFAFVAQISPIVALFGAFIIGIISALFGGRPGLISGAAGAVAVIFVHMIQEGHAKGLLFDTPVENMGYFYLLAAVVLMGIIQILAGVLKLGKFVRLIPHPVMMGFVNGLAIVIFMAQLGMFKENNKDLFGQNMRNTESKELVYNVNDSDNTVRDLISGTKLFSIQGDSVININTGEAVFIMSNNQVFDVNTKKVVFNLQDNGLYSVKDNGVLKSTMEGEKLYIMIGLVLLTMLIIWGLPKLTKKCLLH</sequence>
<feature type="transmembrane region" description="Helical" evidence="5">
    <location>
        <begin position="44"/>
        <end position="60"/>
    </location>
</feature>
<evidence type="ECO:0000256" key="2">
    <source>
        <dbReference type="ARBA" id="ARBA00022692"/>
    </source>
</evidence>
<keyword evidence="3 5" id="KW-1133">Transmembrane helix</keyword>
<feature type="transmembrane region" description="Helical" evidence="5">
    <location>
        <begin position="65"/>
        <end position="82"/>
    </location>
</feature>
<dbReference type="EMBL" id="ATMR01000102">
    <property type="protein sequence ID" value="EPR72726.1"/>
    <property type="molecule type" value="Genomic_DNA"/>
</dbReference>
<reference evidence="7 8" key="1">
    <citation type="journal article" date="2013" name="Genome Announc.">
        <title>Draft Genome Sequence of Winogradskyella psychrotolerans RS-3T, Isolated from the Marine Transect of Kongsfjorden, Ny-Alesund, Svalbard, Arctic Ocean.</title>
        <authorList>
            <person name="Kumar Pinnaka A."/>
            <person name="Ara S."/>
            <person name="Singh A."/>
            <person name="Shivaji S."/>
        </authorList>
    </citation>
    <scope>NUCLEOTIDE SEQUENCE [LARGE SCALE GENOMIC DNA]</scope>
    <source>
        <strain evidence="7 8">RS-3</strain>
    </source>
</reference>
<evidence type="ECO:0000256" key="1">
    <source>
        <dbReference type="ARBA" id="ARBA00004141"/>
    </source>
</evidence>
<keyword evidence="2 5" id="KW-0812">Transmembrane</keyword>
<dbReference type="STRING" id="641526.ADIWIN_2339"/>
<feature type="transmembrane region" description="Helical" evidence="5">
    <location>
        <begin position="133"/>
        <end position="153"/>
    </location>
</feature>
<dbReference type="InterPro" id="IPR052706">
    <property type="entry name" value="Membrane-Transporter-like"/>
</dbReference>
<proteinExistence type="predicted"/>
<dbReference type="Pfam" id="PF00916">
    <property type="entry name" value="Sulfate_transp"/>
    <property type="match status" value="1"/>
</dbReference>
<evidence type="ECO:0000313" key="7">
    <source>
        <dbReference type="EMBL" id="EPR72726.1"/>
    </source>
</evidence>
<gene>
    <name evidence="7" type="ORF">ADIWIN_2339</name>
</gene>
<dbReference type="GO" id="GO:0016020">
    <property type="term" value="C:membrane"/>
    <property type="evidence" value="ECO:0007669"/>
    <property type="project" value="UniProtKB-SubCell"/>
</dbReference>
<dbReference type="InterPro" id="IPR011547">
    <property type="entry name" value="SLC26A/SulP_dom"/>
</dbReference>
<comment type="caution">
    <text evidence="7">The sequence shown here is derived from an EMBL/GenBank/DDBJ whole genome shotgun (WGS) entry which is preliminary data.</text>
</comment>
<organism evidence="7 8">
    <name type="scientific">Winogradskyella psychrotolerans RS-3</name>
    <dbReference type="NCBI Taxonomy" id="641526"/>
    <lineage>
        <taxon>Bacteria</taxon>
        <taxon>Pseudomonadati</taxon>
        <taxon>Bacteroidota</taxon>
        <taxon>Flavobacteriia</taxon>
        <taxon>Flavobacteriales</taxon>
        <taxon>Flavobacteriaceae</taxon>
        <taxon>Winogradskyella</taxon>
    </lineage>
</organism>
<dbReference type="PANTHER" id="PTHR43310:SF1">
    <property type="entry name" value="SULFATE TRANSPORTER YBAR-RELATED"/>
    <property type="match status" value="1"/>
</dbReference>
<dbReference type="PATRIC" id="fig|641526.4.peg.2323"/>
<dbReference type="eggNOG" id="COG0659">
    <property type="taxonomic scope" value="Bacteria"/>
</dbReference>
<comment type="subcellular location">
    <subcellularLocation>
        <location evidence="1">Membrane</location>
        <topology evidence="1">Multi-pass membrane protein</topology>
    </subcellularLocation>
</comment>
<dbReference type="AlphaFoldDB" id="S7VRW6"/>
<evidence type="ECO:0000256" key="5">
    <source>
        <dbReference type="SAM" id="Phobius"/>
    </source>
</evidence>
<evidence type="ECO:0000313" key="8">
    <source>
        <dbReference type="Proteomes" id="UP000014962"/>
    </source>
</evidence>
<evidence type="ECO:0000259" key="6">
    <source>
        <dbReference type="Pfam" id="PF00916"/>
    </source>
</evidence>
<feature type="transmembrane region" description="Helical" evidence="5">
    <location>
        <begin position="102"/>
        <end position="121"/>
    </location>
</feature>
<accession>S7VRW6</accession>
<evidence type="ECO:0000256" key="4">
    <source>
        <dbReference type="ARBA" id="ARBA00023136"/>
    </source>
</evidence>
<keyword evidence="4 5" id="KW-0472">Membrane</keyword>
<protein>
    <submittedName>
        <fullName evidence="7">Sulfate permease</fullName>
    </submittedName>
</protein>
<feature type="transmembrane region" description="Helical" evidence="5">
    <location>
        <begin position="254"/>
        <end position="271"/>
    </location>
</feature>
<evidence type="ECO:0000256" key="3">
    <source>
        <dbReference type="ARBA" id="ARBA00022989"/>
    </source>
</evidence>
<dbReference type="PANTHER" id="PTHR43310">
    <property type="entry name" value="SULFATE TRANSPORTER YBAR-RELATED"/>
    <property type="match status" value="1"/>
</dbReference>